<evidence type="ECO:0000313" key="2">
    <source>
        <dbReference type="EMBL" id="AYB46978.1"/>
    </source>
</evidence>
<evidence type="ECO:0000259" key="1">
    <source>
        <dbReference type="Pfam" id="PF00561"/>
    </source>
</evidence>
<name>A0A385TVH2_PAELA</name>
<gene>
    <name evidence="2" type="ORF">D5F53_28350</name>
</gene>
<dbReference type="InterPro" id="IPR000073">
    <property type="entry name" value="AB_hydrolase_1"/>
</dbReference>
<feature type="domain" description="AB hydrolase-1" evidence="1">
    <location>
        <begin position="36"/>
        <end position="255"/>
    </location>
</feature>
<dbReference type="RefSeq" id="WP_119850499.1">
    <property type="nucleotide sequence ID" value="NZ_CP032412.1"/>
</dbReference>
<dbReference type="InterPro" id="IPR029058">
    <property type="entry name" value="AB_hydrolase_fold"/>
</dbReference>
<keyword evidence="3" id="KW-1185">Reference proteome</keyword>
<dbReference type="PRINTS" id="PR00111">
    <property type="entry name" value="ABHYDROLASE"/>
</dbReference>
<dbReference type="EMBL" id="CP032412">
    <property type="protein sequence ID" value="AYB46978.1"/>
    <property type="molecule type" value="Genomic_DNA"/>
</dbReference>
<dbReference type="AlphaFoldDB" id="A0A385TVH2"/>
<organism evidence="2 3">
    <name type="scientific">Paenibacillus lautus</name>
    <name type="common">Bacillus lautus</name>
    <dbReference type="NCBI Taxonomy" id="1401"/>
    <lineage>
        <taxon>Bacteria</taxon>
        <taxon>Bacillati</taxon>
        <taxon>Bacillota</taxon>
        <taxon>Bacilli</taxon>
        <taxon>Bacillales</taxon>
        <taxon>Paenibacillaceae</taxon>
        <taxon>Paenibacillus</taxon>
    </lineage>
</organism>
<dbReference type="Proteomes" id="UP000266552">
    <property type="component" value="Chromosome"/>
</dbReference>
<dbReference type="Gene3D" id="3.40.50.1820">
    <property type="entry name" value="alpha/beta hydrolase"/>
    <property type="match status" value="1"/>
</dbReference>
<dbReference type="InterPro" id="IPR050266">
    <property type="entry name" value="AB_hydrolase_sf"/>
</dbReference>
<proteinExistence type="predicted"/>
<dbReference type="SUPFAM" id="SSF53474">
    <property type="entry name" value="alpha/beta-Hydrolases"/>
    <property type="match status" value="1"/>
</dbReference>
<reference evidence="2 3" key="1">
    <citation type="submission" date="2018-09" db="EMBL/GenBank/DDBJ databases">
        <title>Genome Sequence of Paenibacillus lautus Strain E7593-69, Azo Dye-Degrading Bacteria, Isolated from Commercial Tattoo Inks.</title>
        <authorList>
            <person name="Nho S.W."/>
            <person name="Kim S.-J."/>
            <person name="Kweon O."/>
            <person name="Cerniglia C.E."/>
        </authorList>
    </citation>
    <scope>NUCLEOTIDE SEQUENCE [LARGE SCALE GENOMIC DNA]</scope>
    <source>
        <strain evidence="2 3">E7593-69</strain>
    </source>
</reference>
<dbReference type="GO" id="GO:0016787">
    <property type="term" value="F:hydrolase activity"/>
    <property type="evidence" value="ECO:0007669"/>
    <property type="project" value="UniProtKB-KW"/>
</dbReference>
<protein>
    <submittedName>
        <fullName evidence="2">Alpha/beta fold hydrolase</fullName>
    </submittedName>
</protein>
<dbReference type="Pfam" id="PF00561">
    <property type="entry name" value="Abhydrolase_1"/>
    <property type="match status" value="1"/>
</dbReference>
<dbReference type="GO" id="GO:0016020">
    <property type="term" value="C:membrane"/>
    <property type="evidence" value="ECO:0007669"/>
    <property type="project" value="TreeGrafter"/>
</dbReference>
<sequence>MTTKLHESTMINGLRFFTTIDGVRIAYRVDGPAGKPVLMLANSIATTMHMWDGQIADLSEHFLVLRYDYRGHGESDTPEVPYSFDRLGRDVIELLDSLHIDRVHFLGLSLGGAVAQWLAIHAPERIDRLVLSNTSSYLGPAEQWQGLITSVLQPENLPQFADTFIKNWFPSHMVESENEIVASFREMVLTTRPHGIAGSWAAIRDMDMRRTASLISSPTLVISGQYDTVTLPSHGELIAKTVPNSTFVLFPSVHLTNVEYQSEFLSTVLEFLQSE</sequence>
<dbReference type="PANTHER" id="PTHR43798:SF33">
    <property type="entry name" value="HYDROLASE, PUTATIVE (AFU_ORTHOLOGUE AFUA_2G14860)-RELATED"/>
    <property type="match status" value="1"/>
</dbReference>
<dbReference type="KEGG" id="plw:D5F53_28350"/>
<keyword evidence="2" id="KW-0378">Hydrolase</keyword>
<dbReference type="PANTHER" id="PTHR43798">
    <property type="entry name" value="MONOACYLGLYCEROL LIPASE"/>
    <property type="match status" value="1"/>
</dbReference>
<evidence type="ECO:0000313" key="3">
    <source>
        <dbReference type="Proteomes" id="UP000266552"/>
    </source>
</evidence>
<accession>A0A385TVH2</accession>